<dbReference type="AlphaFoldDB" id="A0AAJ1X3T9"/>
<evidence type="ECO:0000256" key="6">
    <source>
        <dbReference type="ARBA" id="ARBA00023134"/>
    </source>
</evidence>
<comment type="similarity">
    <text evidence="7 8">Belongs to the adenylosuccinate synthetase family.</text>
</comment>
<comment type="caution">
    <text evidence="10">The sequence shown here is derived from an EMBL/GenBank/DDBJ whole genome shotgun (WGS) entry which is preliminary data.</text>
</comment>
<dbReference type="GO" id="GO:0046040">
    <property type="term" value="P:IMP metabolic process"/>
    <property type="evidence" value="ECO:0007669"/>
    <property type="project" value="TreeGrafter"/>
</dbReference>
<evidence type="ECO:0000256" key="5">
    <source>
        <dbReference type="ARBA" id="ARBA00022842"/>
    </source>
</evidence>
<evidence type="ECO:0000256" key="7">
    <source>
        <dbReference type="HAMAP-Rule" id="MF_00011"/>
    </source>
</evidence>
<dbReference type="Pfam" id="PF00709">
    <property type="entry name" value="Adenylsucc_synt"/>
    <property type="match status" value="1"/>
</dbReference>
<dbReference type="InterPro" id="IPR042111">
    <property type="entry name" value="Adenylosuccinate_synth_dom3"/>
</dbReference>
<reference evidence="10" key="1">
    <citation type="submission" date="2023-07" db="EMBL/GenBank/DDBJ databases">
        <title>Functional and genomic diversity of the sorghum phyllosphere microbiome.</title>
        <authorList>
            <person name="Shade A."/>
        </authorList>
    </citation>
    <scope>NUCLEOTIDE SEQUENCE</scope>
    <source>
        <strain evidence="10">SORGH_AS_1067</strain>
    </source>
</reference>
<keyword evidence="3 7" id="KW-0547">Nucleotide-binding</keyword>
<feature type="binding site" description="in other chain" evidence="7">
    <location>
        <position position="244"/>
    </location>
    <ligand>
        <name>IMP</name>
        <dbReference type="ChEBI" id="CHEBI:58053"/>
        <note>ligand shared between dimeric partners</note>
    </ligand>
</feature>
<sequence>MTTQPHRIVVGLGFGDEAKGATVDRLCAEGGVAAVVRFSGGPQAAHNVVVGGVHHTFRQFGSGTLAGVASYLSRYVLVSPEALGAEADELAACGVPDPLGMIAVSPDALVVTAVHRAANRTREDLRGDARHGSCGLGVGETQLYALPENGGPAAIRVRDCRTPDVLRVKLAALLEHYAPLLAQGSHEVPSLREMAVDLLEFGAAVEIVPDVAYLAAAAATGALVLEGSQGVLLDEWRGFHPHTTWSTVTPAPAQELLREAGLERGEVWGAVRSYATRHGAGPFPTEDRALRLPEAHNGYGTYQGDWRTGHLDLVLLDYAARVCRAAGGLDVLAVSHLDAEPVGVAAGYASLPLGDLTDLAHQSRLTAALLAARPRVTPLEGPVDEVIARCVGVPVGMRAYGAARADRELLRPTSGVVVGRSSGRGERSGGQQPPLRSRYSSSAASSSRVSVCSGMEMEASVSSPLIAANACSTPW</sequence>
<organism evidence="10 11">
    <name type="scientific">Nocardioides zeae</name>
    <dbReference type="NCBI Taxonomy" id="1457234"/>
    <lineage>
        <taxon>Bacteria</taxon>
        <taxon>Bacillati</taxon>
        <taxon>Actinomycetota</taxon>
        <taxon>Actinomycetes</taxon>
        <taxon>Propionibacteriales</taxon>
        <taxon>Nocardioidaceae</taxon>
        <taxon>Nocardioides</taxon>
    </lineage>
</organism>
<keyword evidence="4 7" id="KW-0658">Purine biosynthesis</keyword>
<comment type="catalytic activity">
    <reaction evidence="7 8">
        <text>IMP + L-aspartate + GTP = N(6)-(1,2-dicarboxyethyl)-AMP + GDP + phosphate + 2 H(+)</text>
        <dbReference type="Rhea" id="RHEA:15753"/>
        <dbReference type="ChEBI" id="CHEBI:15378"/>
        <dbReference type="ChEBI" id="CHEBI:29991"/>
        <dbReference type="ChEBI" id="CHEBI:37565"/>
        <dbReference type="ChEBI" id="CHEBI:43474"/>
        <dbReference type="ChEBI" id="CHEBI:57567"/>
        <dbReference type="ChEBI" id="CHEBI:58053"/>
        <dbReference type="ChEBI" id="CHEBI:58189"/>
        <dbReference type="EC" id="6.3.4.4"/>
    </reaction>
</comment>
<dbReference type="GO" id="GO:0004019">
    <property type="term" value="F:adenylosuccinate synthase activity"/>
    <property type="evidence" value="ECO:0007669"/>
    <property type="project" value="UniProtKB-UniRule"/>
</dbReference>
<name>A0AAJ1X3T9_9ACTN</name>
<dbReference type="EC" id="6.3.4.4" evidence="7 8"/>
<keyword evidence="2 7" id="KW-0479">Metal-binding</keyword>
<dbReference type="PANTHER" id="PTHR11846">
    <property type="entry name" value="ADENYLOSUCCINATE SYNTHETASE"/>
    <property type="match status" value="1"/>
</dbReference>
<evidence type="ECO:0000256" key="8">
    <source>
        <dbReference type="RuleBase" id="RU000520"/>
    </source>
</evidence>
<dbReference type="GO" id="GO:0005525">
    <property type="term" value="F:GTP binding"/>
    <property type="evidence" value="ECO:0007669"/>
    <property type="project" value="UniProtKB-UniRule"/>
</dbReference>
<dbReference type="InterPro" id="IPR018220">
    <property type="entry name" value="Adenylosuccin_syn_GTP-bd"/>
</dbReference>
<keyword evidence="5 7" id="KW-0460">Magnesium</keyword>
<comment type="function">
    <text evidence="7">Plays an important role in the de novo pathway of purine nucleotide biosynthesis. Catalyzes the first committed step in the biosynthesis of AMP from IMP.</text>
</comment>
<feature type="region of interest" description="Disordered" evidence="9">
    <location>
        <begin position="414"/>
        <end position="442"/>
    </location>
</feature>
<keyword evidence="6 7" id="KW-0342">GTP-binding</keyword>
<evidence type="ECO:0000256" key="2">
    <source>
        <dbReference type="ARBA" id="ARBA00022723"/>
    </source>
</evidence>
<dbReference type="Proteomes" id="UP001239215">
    <property type="component" value="Unassembled WGS sequence"/>
</dbReference>
<feature type="binding site" description="in other chain" evidence="7">
    <location>
        <position position="229"/>
    </location>
    <ligand>
        <name>IMP</name>
        <dbReference type="ChEBI" id="CHEBI:58053"/>
        <note>ligand shared between dimeric partners</note>
    </ligand>
</feature>
<dbReference type="SUPFAM" id="SSF52540">
    <property type="entry name" value="P-loop containing nucleoside triphosphate hydrolases"/>
    <property type="match status" value="1"/>
</dbReference>
<feature type="active site" description="Proton donor" evidence="7">
    <location>
        <position position="46"/>
    </location>
</feature>
<dbReference type="GO" id="GO:0000287">
    <property type="term" value="F:magnesium ion binding"/>
    <property type="evidence" value="ECO:0007669"/>
    <property type="project" value="UniProtKB-UniRule"/>
</dbReference>
<dbReference type="Gene3D" id="3.90.170.10">
    <property type="entry name" value="Adenylosuccinate Synthetase, subunit A, domain 3"/>
    <property type="match status" value="1"/>
</dbReference>
<dbReference type="PANTHER" id="PTHR11846:SF0">
    <property type="entry name" value="ADENYLOSUCCINATE SYNTHETASE"/>
    <property type="match status" value="1"/>
</dbReference>
<accession>A0AAJ1X3T9</accession>
<keyword evidence="1 7" id="KW-0436">Ligase</keyword>
<dbReference type="InterPro" id="IPR027417">
    <property type="entry name" value="P-loop_NTPase"/>
</dbReference>
<evidence type="ECO:0000256" key="9">
    <source>
        <dbReference type="SAM" id="MobiDB-lite"/>
    </source>
</evidence>
<keyword evidence="7" id="KW-0963">Cytoplasm</keyword>
<comment type="cofactor">
    <cofactor evidence="7">
        <name>Mg(2+)</name>
        <dbReference type="ChEBI" id="CHEBI:18420"/>
    </cofactor>
    <text evidence="7">Binds 1 Mg(2+) ion per subunit.</text>
</comment>
<dbReference type="InterPro" id="IPR042109">
    <property type="entry name" value="Adenylosuccinate_synth_dom1"/>
</dbReference>
<comment type="pathway">
    <text evidence="7 8">Purine metabolism; AMP biosynthesis via de novo pathway; AMP from IMP: step 1/2.</text>
</comment>
<dbReference type="PROSITE" id="PS01266">
    <property type="entry name" value="ADENYLOSUCCIN_SYN_1"/>
    <property type="match status" value="1"/>
</dbReference>
<dbReference type="GO" id="GO:0005737">
    <property type="term" value="C:cytoplasm"/>
    <property type="evidence" value="ECO:0007669"/>
    <property type="project" value="UniProtKB-SubCell"/>
</dbReference>
<feature type="binding site" description="in other chain" evidence="7">
    <location>
        <begin position="16"/>
        <end position="19"/>
    </location>
    <ligand>
        <name>IMP</name>
        <dbReference type="ChEBI" id="CHEBI:58053"/>
        <note>ligand shared between dimeric partners</note>
    </ligand>
</feature>
<evidence type="ECO:0000313" key="10">
    <source>
        <dbReference type="EMBL" id="MDQ1106044.1"/>
    </source>
</evidence>
<evidence type="ECO:0000313" key="11">
    <source>
        <dbReference type="Proteomes" id="UP001239215"/>
    </source>
</evidence>
<proteinExistence type="inferred from homology"/>
<comment type="caution">
    <text evidence="7">Lacks conserved residue(s) required for the propagation of feature annotation.</text>
</comment>
<dbReference type="GO" id="GO:0044208">
    <property type="term" value="P:'de novo' AMP biosynthetic process"/>
    <property type="evidence" value="ECO:0007669"/>
    <property type="project" value="UniProtKB-UniRule"/>
</dbReference>
<dbReference type="InterPro" id="IPR001114">
    <property type="entry name" value="Adenylosuccinate_synthetase"/>
</dbReference>
<evidence type="ECO:0000256" key="4">
    <source>
        <dbReference type="ARBA" id="ARBA00022755"/>
    </source>
</evidence>
<dbReference type="InterPro" id="IPR042110">
    <property type="entry name" value="Adenylosuccinate_synth_dom2"/>
</dbReference>
<dbReference type="RefSeq" id="WP_307202840.1">
    <property type="nucleotide sequence ID" value="NZ_JAUTAN010000001.1"/>
</dbReference>
<feature type="binding site" evidence="7">
    <location>
        <begin position="15"/>
        <end position="21"/>
    </location>
    <ligand>
        <name>GTP</name>
        <dbReference type="ChEBI" id="CHEBI:37565"/>
    </ligand>
</feature>
<dbReference type="HAMAP" id="MF_00011">
    <property type="entry name" value="Adenylosucc_synth"/>
    <property type="match status" value="1"/>
</dbReference>
<feature type="binding site" evidence="7">
    <location>
        <begin position="336"/>
        <end position="338"/>
    </location>
    <ligand>
        <name>GTP</name>
        <dbReference type="ChEBI" id="CHEBI:37565"/>
    </ligand>
</feature>
<dbReference type="EMBL" id="JAUTAN010000001">
    <property type="protein sequence ID" value="MDQ1106044.1"/>
    <property type="molecule type" value="Genomic_DNA"/>
</dbReference>
<gene>
    <name evidence="7" type="primary">purA</name>
    <name evidence="10" type="ORF">QE405_003328</name>
</gene>
<feature type="binding site" evidence="7">
    <location>
        <position position="16"/>
    </location>
    <ligand>
        <name>Mg(2+)</name>
        <dbReference type="ChEBI" id="CHEBI:18420"/>
    </ligand>
</feature>
<dbReference type="SMART" id="SM00788">
    <property type="entry name" value="Adenylsucc_synt"/>
    <property type="match status" value="1"/>
</dbReference>
<evidence type="ECO:0000256" key="1">
    <source>
        <dbReference type="ARBA" id="ARBA00022598"/>
    </source>
</evidence>
<comment type="subunit">
    <text evidence="7">Homodimer.</text>
</comment>
<comment type="subcellular location">
    <subcellularLocation>
        <location evidence="7">Cytoplasm</location>
    </subcellularLocation>
</comment>
<dbReference type="Gene3D" id="3.40.440.10">
    <property type="entry name" value="Adenylosuccinate Synthetase, subunit A, domain 1"/>
    <property type="match status" value="1"/>
</dbReference>
<protein>
    <recommendedName>
        <fullName evidence="7 8">Adenylosuccinate synthetase</fullName>
        <shortName evidence="7">AMPSase</shortName>
        <shortName evidence="7">AdSS</shortName>
        <ecNumber evidence="7 8">6.3.4.4</ecNumber>
    </recommendedName>
    <alternativeName>
        <fullName evidence="7">IMP--aspartate ligase</fullName>
    </alternativeName>
</protein>
<feature type="binding site" evidence="7">
    <location>
        <begin position="419"/>
        <end position="421"/>
    </location>
    <ligand>
        <name>GTP</name>
        <dbReference type="ChEBI" id="CHEBI:37565"/>
    </ligand>
</feature>
<evidence type="ECO:0000256" key="3">
    <source>
        <dbReference type="ARBA" id="ARBA00022741"/>
    </source>
</evidence>
<feature type="active site" description="Proton acceptor" evidence="7">
    <location>
        <position position="16"/>
    </location>
</feature>
<dbReference type="Gene3D" id="1.10.300.10">
    <property type="entry name" value="Adenylosuccinate Synthetase, subunit A, domain 2"/>
    <property type="match status" value="1"/>
</dbReference>